<dbReference type="NCBIfam" id="TIGR01560">
    <property type="entry name" value="put_DNA_pack"/>
    <property type="match status" value="1"/>
</dbReference>
<comment type="caution">
    <text evidence="1">The sequence shown here is derived from an EMBL/GenBank/DDBJ whole genome shotgun (WGS) entry which is preliminary data.</text>
</comment>
<gene>
    <name evidence="1" type="ORF">LNAOJCKE_5185</name>
</gene>
<organism evidence="1 2">
    <name type="scientific">Methylorubrum aminovorans</name>
    <dbReference type="NCBI Taxonomy" id="269069"/>
    <lineage>
        <taxon>Bacteria</taxon>
        <taxon>Pseudomonadati</taxon>
        <taxon>Pseudomonadota</taxon>
        <taxon>Alphaproteobacteria</taxon>
        <taxon>Hyphomicrobiales</taxon>
        <taxon>Methylobacteriaceae</taxon>
        <taxon>Methylorubrum</taxon>
    </lineage>
</organism>
<sequence>MSVTVITPPEAIVSLEEAKRHLRVEHDSDDAYIEGLIGVATSAIDGPMGWLGRALGEQTLETEVSACTWRDDPSLPYPPLLAVESETPSQDGRKVRIRYRAGYPVVGEGDNRRSTVPAPIRQAVLLMVGDLYANRENGGPSASAAAVSMPVTADRLLQPFRVYFG</sequence>
<dbReference type="Proteomes" id="UP001055039">
    <property type="component" value="Unassembled WGS sequence"/>
</dbReference>
<dbReference type="EMBL" id="BPRC01000038">
    <property type="protein sequence ID" value="GJE67950.1"/>
    <property type="molecule type" value="Genomic_DNA"/>
</dbReference>
<keyword evidence="2" id="KW-1185">Reference proteome</keyword>
<dbReference type="RefSeq" id="WP_238228832.1">
    <property type="nucleotide sequence ID" value="NZ_BAAADH010000054.1"/>
</dbReference>
<dbReference type="Pfam" id="PF05135">
    <property type="entry name" value="Phage_connect_1"/>
    <property type="match status" value="1"/>
</dbReference>
<dbReference type="InterPro" id="IPR021146">
    <property type="entry name" value="Phage_gp6-like_head-tail"/>
</dbReference>
<dbReference type="InterPro" id="IPR006450">
    <property type="entry name" value="Phage_HK97_gp6-like"/>
</dbReference>
<protein>
    <recommendedName>
        <fullName evidence="3">Phage gp6-like head-tail connector protein</fullName>
    </recommendedName>
</protein>
<evidence type="ECO:0000313" key="2">
    <source>
        <dbReference type="Proteomes" id="UP001055039"/>
    </source>
</evidence>
<accession>A0ABQ4UPE2</accession>
<dbReference type="Gene3D" id="1.10.3230.30">
    <property type="entry name" value="Phage gp6-like head-tail connector protein"/>
    <property type="match status" value="1"/>
</dbReference>
<proteinExistence type="predicted"/>
<name>A0ABQ4UPE2_9HYPH</name>
<reference evidence="1" key="2">
    <citation type="submission" date="2021-08" db="EMBL/GenBank/DDBJ databases">
        <authorList>
            <person name="Tani A."/>
            <person name="Ola A."/>
            <person name="Ogura Y."/>
            <person name="Katsura K."/>
            <person name="Hayashi T."/>
        </authorList>
    </citation>
    <scope>NUCLEOTIDE SEQUENCE</scope>
    <source>
        <strain evidence="1">NBRC 15686</strain>
    </source>
</reference>
<reference evidence="1" key="1">
    <citation type="journal article" date="2021" name="Front. Microbiol.">
        <title>Comprehensive Comparative Genomics and Phenotyping of Methylobacterium Species.</title>
        <authorList>
            <person name="Alessa O."/>
            <person name="Ogura Y."/>
            <person name="Fujitani Y."/>
            <person name="Takami H."/>
            <person name="Hayashi T."/>
            <person name="Sahin N."/>
            <person name="Tani A."/>
        </authorList>
    </citation>
    <scope>NUCLEOTIDE SEQUENCE</scope>
    <source>
        <strain evidence="1">NBRC 15686</strain>
    </source>
</reference>
<dbReference type="CDD" id="cd08054">
    <property type="entry name" value="gp6"/>
    <property type="match status" value="1"/>
</dbReference>
<evidence type="ECO:0000313" key="1">
    <source>
        <dbReference type="EMBL" id="GJE67950.1"/>
    </source>
</evidence>
<evidence type="ECO:0008006" key="3">
    <source>
        <dbReference type="Google" id="ProtNLM"/>
    </source>
</evidence>